<dbReference type="Proteomes" id="UP001595528">
    <property type="component" value="Unassembled WGS sequence"/>
</dbReference>
<evidence type="ECO:0000313" key="1">
    <source>
        <dbReference type="EMBL" id="MFC3229405.1"/>
    </source>
</evidence>
<reference evidence="2" key="1">
    <citation type="journal article" date="2019" name="Int. J. Syst. Evol. Microbiol.">
        <title>The Global Catalogue of Microorganisms (GCM) 10K type strain sequencing project: providing services to taxonomists for standard genome sequencing and annotation.</title>
        <authorList>
            <consortium name="The Broad Institute Genomics Platform"/>
            <consortium name="The Broad Institute Genome Sequencing Center for Infectious Disease"/>
            <person name="Wu L."/>
            <person name="Ma J."/>
        </authorList>
    </citation>
    <scope>NUCLEOTIDE SEQUENCE [LARGE SCALE GENOMIC DNA]</scope>
    <source>
        <strain evidence="2">KCTC 42964</strain>
    </source>
</reference>
<dbReference type="RefSeq" id="WP_379903563.1">
    <property type="nucleotide sequence ID" value="NZ_JBHRTR010000031.1"/>
</dbReference>
<dbReference type="EMBL" id="JBHRTR010000031">
    <property type="protein sequence ID" value="MFC3229405.1"/>
    <property type="molecule type" value="Genomic_DNA"/>
</dbReference>
<comment type="caution">
    <text evidence="1">The sequence shown here is derived from an EMBL/GenBank/DDBJ whole genome shotgun (WGS) entry which is preliminary data.</text>
</comment>
<sequence length="346" mass="38009">MASTIFGSFEFNFRKTEFFINRAYTLTAGQLKIQSQKEIGAMSARHQAEIVKAQQPVTKNLANKFEAGDAVADLKNALDRIVDIRNSLFEARAAAKLGERAGFDNALFDINRKAQDASQDSHNLIGWLAVDGNGVRSRTVELGPASFNIASRSLGATYAVELDDGERIRPEFRKNEMELNGQKFLVNELNYVSESDGAITFTVGEGEEQQTFTGTVKKGGLGIASSWVYGNFDSQEFQDLAVGDVNGALQRLNAAERELNASLIQAEYRYNKSKTLAEAAQTKVDNTVRAQLTEQQALNKAIEAKTKIALVVLSLGAQQKLTQIDAIFRPAPKPTNTILDRFGLFD</sequence>
<organism evidence="1 2">
    <name type="scientific">Marinibaculum pumilum</name>
    <dbReference type="NCBI Taxonomy" id="1766165"/>
    <lineage>
        <taxon>Bacteria</taxon>
        <taxon>Pseudomonadati</taxon>
        <taxon>Pseudomonadota</taxon>
        <taxon>Alphaproteobacteria</taxon>
        <taxon>Rhodospirillales</taxon>
        <taxon>Rhodospirillaceae</taxon>
        <taxon>Marinibaculum</taxon>
    </lineage>
</organism>
<proteinExistence type="predicted"/>
<keyword evidence="2" id="KW-1185">Reference proteome</keyword>
<protein>
    <recommendedName>
        <fullName evidence="3">Flagellin N-terminal domain-containing protein</fullName>
    </recommendedName>
</protein>
<accession>A0ABV7L410</accession>
<name>A0ABV7L410_9PROT</name>
<gene>
    <name evidence="1" type="ORF">ACFOGJ_19315</name>
</gene>
<evidence type="ECO:0008006" key="3">
    <source>
        <dbReference type="Google" id="ProtNLM"/>
    </source>
</evidence>
<evidence type="ECO:0000313" key="2">
    <source>
        <dbReference type="Proteomes" id="UP001595528"/>
    </source>
</evidence>